<organism evidence="1 2">
    <name type="scientific">Paenibacillus antarcticus</name>
    <dbReference type="NCBI Taxonomy" id="253703"/>
    <lineage>
        <taxon>Bacteria</taxon>
        <taxon>Bacillati</taxon>
        <taxon>Bacillota</taxon>
        <taxon>Bacilli</taxon>
        <taxon>Bacillales</taxon>
        <taxon>Paenibacillaceae</taxon>
        <taxon>Paenibacillus</taxon>
    </lineage>
</organism>
<proteinExistence type="predicted"/>
<accession>A0A168R142</accession>
<evidence type="ECO:0000313" key="2">
    <source>
        <dbReference type="Proteomes" id="UP000077355"/>
    </source>
</evidence>
<protein>
    <submittedName>
        <fullName evidence="1">Uncharacterized protein</fullName>
    </submittedName>
</protein>
<sequence>MSRYTSVPLRGLVTPRNEITTSPRIRQIVEAKNLVLNSGFGGSYDDTQVGATGGRCVKFVLHATGNSKATYGGTTGKVIENLLGNKAGQYTVRCRLKKSGSTDLSYKNFAIVVQNVDPFKVSKDSAVEAVLQLSAGQISTDWAWYEVHFYWDGIQPIELWTGKTPGGDPAAIFWEDQVVFVSADGVEKNVQILETSATLDISGDNSIRIRKSHSPISAIDTGKTGDICWDANFIYVCIADNTWKRSPLTTW</sequence>
<reference evidence="1 2" key="1">
    <citation type="submission" date="2016-03" db="EMBL/GenBank/DDBJ databases">
        <title>Draft genome sequence of Paenibacillus antarcticus CECT 5836.</title>
        <authorList>
            <person name="Shin S.-K."/>
            <person name="Yi H."/>
        </authorList>
    </citation>
    <scope>NUCLEOTIDE SEQUENCE [LARGE SCALE GENOMIC DNA]</scope>
    <source>
        <strain evidence="1 2">CECT 5836</strain>
    </source>
</reference>
<dbReference type="AlphaFoldDB" id="A0A168R142"/>
<dbReference type="OrthoDB" id="7262119at2"/>
<name>A0A168R142_9BACL</name>
<evidence type="ECO:0000313" key="1">
    <source>
        <dbReference type="EMBL" id="OAB48457.1"/>
    </source>
</evidence>
<comment type="caution">
    <text evidence="1">The sequence shown here is derived from an EMBL/GenBank/DDBJ whole genome shotgun (WGS) entry which is preliminary data.</text>
</comment>
<keyword evidence="2" id="KW-1185">Reference proteome</keyword>
<gene>
    <name evidence="1" type="ORF">PBAT_02160</name>
</gene>
<dbReference type="RefSeq" id="WP_068646085.1">
    <property type="nucleotide sequence ID" value="NZ_CP043611.1"/>
</dbReference>
<dbReference type="Proteomes" id="UP000077355">
    <property type="component" value="Unassembled WGS sequence"/>
</dbReference>
<dbReference type="EMBL" id="LVJI01000001">
    <property type="protein sequence ID" value="OAB48457.1"/>
    <property type="molecule type" value="Genomic_DNA"/>
</dbReference>